<protein>
    <recommendedName>
        <fullName evidence="3">Sulfatase N-terminal domain-containing protein</fullName>
    </recommendedName>
</protein>
<dbReference type="EMBL" id="JAANBB010000148">
    <property type="protein sequence ID" value="KAF7548436.1"/>
    <property type="molecule type" value="Genomic_DNA"/>
</dbReference>
<feature type="domain" description="Sulfatase N-terminal" evidence="3">
    <location>
        <begin position="554"/>
        <end position="748"/>
    </location>
</feature>
<dbReference type="Proteomes" id="UP000722485">
    <property type="component" value="Unassembled WGS sequence"/>
</dbReference>
<proteinExistence type="predicted"/>
<dbReference type="InterPro" id="IPR000917">
    <property type="entry name" value="Sulfatase_N"/>
</dbReference>
<keyword evidence="5" id="KW-1185">Reference proteome</keyword>
<dbReference type="Gene3D" id="3.40.720.10">
    <property type="entry name" value="Alkaline Phosphatase, subunit A"/>
    <property type="match status" value="1"/>
</dbReference>
<dbReference type="OrthoDB" id="96314at2759"/>
<evidence type="ECO:0000313" key="5">
    <source>
        <dbReference type="Proteomes" id="UP000722485"/>
    </source>
</evidence>
<keyword evidence="2" id="KW-1133">Transmembrane helix</keyword>
<evidence type="ECO:0000313" key="4">
    <source>
        <dbReference type="EMBL" id="KAF7548436.1"/>
    </source>
</evidence>
<dbReference type="Pfam" id="PF00884">
    <property type="entry name" value="Sulfatase"/>
    <property type="match status" value="1"/>
</dbReference>
<dbReference type="AlphaFoldDB" id="A0A9P5LA97"/>
<accession>A0A9P5LA97</accession>
<evidence type="ECO:0000259" key="3">
    <source>
        <dbReference type="Pfam" id="PF00884"/>
    </source>
</evidence>
<feature type="region of interest" description="Disordered" evidence="1">
    <location>
        <begin position="176"/>
        <end position="205"/>
    </location>
</feature>
<dbReference type="InterPro" id="IPR017850">
    <property type="entry name" value="Alkaline_phosphatase_core_sf"/>
</dbReference>
<feature type="transmembrane region" description="Helical" evidence="2">
    <location>
        <begin position="135"/>
        <end position="155"/>
    </location>
</feature>
<keyword evidence="2" id="KW-0812">Transmembrane</keyword>
<dbReference type="PANTHER" id="PTHR43751:SF3">
    <property type="entry name" value="SULFATASE N-TERMINAL DOMAIN-CONTAINING PROTEIN"/>
    <property type="match status" value="1"/>
</dbReference>
<reference evidence="4" key="1">
    <citation type="submission" date="2020-03" db="EMBL/GenBank/DDBJ databases">
        <title>Draft Genome Sequence of Cylindrodendrum hubeiense.</title>
        <authorList>
            <person name="Buettner E."/>
            <person name="Kellner H."/>
        </authorList>
    </citation>
    <scope>NUCLEOTIDE SEQUENCE</scope>
    <source>
        <strain evidence="4">IHI 201604</strain>
    </source>
</reference>
<feature type="transmembrane region" description="Helical" evidence="2">
    <location>
        <begin position="211"/>
        <end position="234"/>
    </location>
</feature>
<comment type="caution">
    <text evidence="4">The sequence shown here is derived from an EMBL/GenBank/DDBJ whole genome shotgun (WGS) entry which is preliminary data.</text>
</comment>
<dbReference type="InterPro" id="IPR052701">
    <property type="entry name" value="GAG_Ulvan_Degrading_Sulfatases"/>
</dbReference>
<gene>
    <name evidence="4" type="ORF">G7Z17_g7054</name>
</gene>
<dbReference type="PANTHER" id="PTHR43751">
    <property type="entry name" value="SULFATASE"/>
    <property type="match status" value="1"/>
</dbReference>
<evidence type="ECO:0000256" key="2">
    <source>
        <dbReference type="SAM" id="Phobius"/>
    </source>
</evidence>
<evidence type="ECO:0000256" key="1">
    <source>
        <dbReference type="SAM" id="MobiDB-lite"/>
    </source>
</evidence>
<name>A0A9P5LA97_9HYPO</name>
<feature type="transmembrane region" description="Helical" evidence="2">
    <location>
        <begin position="106"/>
        <end position="129"/>
    </location>
</feature>
<keyword evidence="2" id="KW-0472">Membrane</keyword>
<organism evidence="4 5">
    <name type="scientific">Cylindrodendrum hubeiense</name>
    <dbReference type="NCBI Taxonomy" id="595255"/>
    <lineage>
        <taxon>Eukaryota</taxon>
        <taxon>Fungi</taxon>
        <taxon>Dikarya</taxon>
        <taxon>Ascomycota</taxon>
        <taxon>Pezizomycotina</taxon>
        <taxon>Sordariomycetes</taxon>
        <taxon>Hypocreomycetidae</taxon>
        <taxon>Hypocreales</taxon>
        <taxon>Nectriaceae</taxon>
        <taxon>Cylindrodendrum</taxon>
    </lineage>
</organism>
<dbReference type="SUPFAM" id="SSF53649">
    <property type="entry name" value="Alkaline phosphatase-like"/>
    <property type="match status" value="1"/>
</dbReference>
<sequence>MAGPLPPRHTCEVCRQPSPVDARAQNNTAEQVVGVIDAVDVPRRITIRFWAFARRHADPRCAGFSDAGVLTVVGASSQLGFYLKTGGELEWHEARAYAMSTDGIKVLLTGGWAVLGLMIIILGLAYFVQNALFRWVGDFLMGIYLGIISVLRFIVKLRHGRPQRKADIEHDTESITGLSVDTDPSNDDSESHRLMGGGEKPAPRESKSSRWLVSILSWVLKVAALAFLTTTMILRPHKPFDHMSITLPISLFDIFKPEPDHCVEQRRIMSNMWPLPNLIDSANWKDSHGDFKGWAPGHHSELRNQYRQRTPEWLPEKIPRGFSRWDPKRFEALNSVKQSWKQQCPTLRVQEPYYNPVNDPLKITNLDSDVLEPLKEALDSGSIKVKNVVFILMESLREELFPIRQGSDIHKTIMRYNEEDDRELVNSRLAHLTPNIEKLAGLSGNFKNADGVSYDAPELNWKDKTQPGFGGINVQGGFTTASMSTKSFAANHCGAWPMPVEKFEEAETDSYQPCLPQILGLLNDVKDNATSKSDDFREWPWYPALFESVTEQYDRQERFDQKIGFKHIIARAELKKDPRYNESDPLWKPVNYFGFAEPVLKPHIRDYITNATANNQRIFMSHFTSTTHHAWDVPDSFPKVEYLPTRGTANWHKDFNKYLNTIRFHDTWMGELMQLFDDLGISDETLVVFAGDHGQTFKEDYHKTGTYEVEHISDFRVPITFRHPKLPSIQYAANATTVSVLPTILDLLINSKSLNDKDTNIASDLLNDYEGQSLIRPYKTSDKGRRAWNFAVINSGAGLLAVTSADAPWRLVMPMGKVFEYTFTDPRNDPLELSPISAWSIDILVEMVRVAYGEEAAKWVTEAPAVAHWWSLERQRLWKYHL</sequence>